<dbReference type="Pfam" id="PF13426">
    <property type="entry name" value="PAS_9"/>
    <property type="match status" value="1"/>
</dbReference>
<keyword evidence="4" id="KW-0288">FMN</keyword>
<dbReference type="InterPro" id="IPR035965">
    <property type="entry name" value="PAS-like_dom_sf"/>
</dbReference>
<evidence type="ECO:0000256" key="5">
    <source>
        <dbReference type="ARBA" id="ARBA00022991"/>
    </source>
</evidence>
<dbReference type="PANTHER" id="PTHR47429:SF2">
    <property type="entry name" value="PROTEIN TWIN LOV 1"/>
    <property type="match status" value="1"/>
</dbReference>
<comment type="caution">
    <text evidence="8">The sequence shown here is derived from an EMBL/GenBank/DDBJ whole genome shotgun (WGS) entry which is preliminary data.</text>
</comment>
<dbReference type="EMBL" id="JADFTS010000006">
    <property type="protein sequence ID" value="KAF9599970.1"/>
    <property type="molecule type" value="Genomic_DNA"/>
</dbReference>
<evidence type="ECO:0000256" key="2">
    <source>
        <dbReference type="ARBA" id="ARBA00022606"/>
    </source>
</evidence>
<proteinExistence type="predicted"/>
<keyword evidence="2" id="KW-0716">Sensory transduction</keyword>
<keyword evidence="6" id="KW-0675">Receptor</keyword>
<dbReference type="PROSITE" id="PS50112">
    <property type="entry name" value="PAS"/>
    <property type="match status" value="1"/>
</dbReference>
<dbReference type="Gene3D" id="3.30.450.20">
    <property type="entry name" value="PAS domain"/>
    <property type="match status" value="1"/>
</dbReference>
<evidence type="ECO:0000259" key="7">
    <source>
        <dbReference type="PROSITE" id="PS50112"/>
    </source>
</evidence>
<keyword evidence="1" id="KW-0600">Photoreceptor protein</keyword>
<organism evidence="8 9">
    <name type="scientific">Coptis chinensis</name>
    <dbReference type="NCBI Taxonomy" id="261450"/>
    <lineage>
        <taxon>Eukaryota</taxon>
        <taxon>Viridiplantae</taxon>
        <taxon>Streptophyta</taxon>
        <taxon>Embryophyta</taxon>
        <taxon>Tracheophyta</taxon>
        <taxon>Spermatophyta</taxon>
        <taxon>Magnoliopsida</taxon>
        <taxon>Ranunculales</taxon>
        <taxon>Ranunculaceae</taxon>
        <taxon>Coptidoideae</taxon>
        <taxon>Coptis</taxon>
    </lineage>
</organism>
<dbReference type="CDD" id="cd00130">
    <property type="entry name" value="PAS"/>
    <property type="match status" value="1"/>
</dbReference>
<dbReference type="PANTHER" id="PTHR47429">
    <property type="entry name" value="PROTEIN TWIN LOV 1"/>
    <property type="match status" value="1"/>
</dbReference>
<keyword evidence="3" id="KW-0285">Flavoprotein</keyword>
<evidence type="ECO:0000256" key="1">
    <source>
        <dbReference type="ARBA" id="ARBA00022543"/>
    </source>
</evidence>
<protein>
    <recommendedName>
        <fullName evidence="7">PAS domain-containing protein</fullName>
    </recommendedName>
</protein>
<dbReference type="Proteomes" id="UP000631114">
    <property type="component" value="Unassembled WGS sequence"/>
</dbReference>
<evidence type="ECO:0000256" key="3">
    <source>
        <dbReference type="ARBA" id="ARBA00022630"/>
    </source>
</evidence>
<dbReference type="SUPFAM" id="SSF55785">
    <property type="entry name" value="PYP-like sensor domain (PAS domain)"/>
    <property type="match status" value="1"/>
</dbReference>
<evidence type="ECO:0000313" key="8">
    <source>
        <dbReference type="EMBL" id="KAF9599970.1"/>
    </source>
</evidence>
<evidence type="ECO:0000256" key="6">
    <source>
        <dbReference type="ARBA" id="ARBA00023170"/>
    </source>
</evidence>
<feature type="domain" description="PAS" evidence="7">
    <location>
        <begin position="27"/>
        <end position="100"/>
    </location>
</feature>
<name>A0A835HIL5_9MAGN</name>
<accession>A0A835HIL5</accession>
<dbReference type="OrthoDB" id="447251at2759"/>
<dbReference type="GO" id="GO:0005634">
    <property type="term" value="C:nucleus"/>
    <property type="evidence" value="ECO:0007669"/>
    <property type="project" value="TreeGrafter"/>
</dbReference>
<dbReference type="GO" id="GO:0009881">
    <property type="term" value="F:photoreceptor activity"/>
    <property type="evidence" value="ECO:0007669"/>
    <property type="project" value="UniProtKB-KW"/>
</dbReference>
<gene>
    <name evidence="8" type="ORF">IFM89_002005</name>
</gene>
<keyword evidence="9" id="KW-1185">Reference proteome</keyword>
<evidence type="ECO:0000256" key="4">
    <source>
        <dbReference type="ARBA" id="ARBA00022643"/>
    </source>
</evidence>
<reference evidence="8 9" key="1">
    <citation type="submission" date="2020-10" db="EMBL/GenBank/DDBJ databases">
        <title>The Coptis chinensis genome and diversification of protoberbering-type alkaloids.</title>
        <authorList>
            <person name="Wang B."/>
            <person name="Shu S."/>
            <person name="Song C."/>
            <person name="Liu Y."/>
        </authorList>
    </citation>
    <scope>NUCLEOTIDE SEQUENCE [LARGE SCALE GENOMIC DNA]</scope>
    <source>
        <strain evidence="8">HL-2020</strain>
        <tissue evidence="8">Leaf</tissue>
    </source>
</reference>
<sequence length="214" mass="24235">MGDGESDEDDERLDSVDDKVRQKEMRRGIDLATTLERIEKNFVITDPRLLDNPIIFASDNFLELTEYSREEILGRNCSFLEGPETNPETVRKIRQAIDNQTDVTVQLINYTKSEARGLMDQSFEDSISEASQEGQPIMESYSKGYGKLCVGYCTRFPSVGPNQPMKLVLHYATFTPTITIRPQDDAVGSSITPQVHSKGYKIVQGFHYFDAMTM</sequence>
<dbReference type="InterPro" id="IPR000014">
    <property type="entry name" value="PAS"/>
</dbReference>
<keyword evidence="5" id="KW-0157">Chromophore</keyword>
<evidence type="ECO:0000313" key="9">
    <source>
        <dbReference type="Proteomes" id="UP000631114"/>
    </source>
</evidence>
<dbReference type="AlphaFoldDB" id="A0A835HIL5"/>